<keyword evidence="1" id="KW-0812">Transmembrane</keyword>
<gene>
    <name evidence="2" type="ORF">JYZ213_LOCUS27010</name>
</gene>
<accession>A0A814WLJ7</accession>
<keyword evidence="1" id="KW-1133">Transmembrane helix</keyword>
<proteinExistence type="predicted"/>
<organism evidence="2 3">
    <name type="scientific">Adineta steineri</name>
    <dbReference type="NCBI Taxonomy" id="433720"/>
    <lineage>
        <taxon>Eukaryota</taxon>
        <taxon>Metazoa</taxon>
        <taxon>Spiralia</taxon>
        <taxon>Gnathifera</taxon>
        <taxon>Rotifera</taxon>
        <taxon>Eurotatoria</taxon>
        <taxon>Bdelloidea</taxon>
        <taxon>Adinetida</taxon>
        <taxon>Adinetidae</taxon>
        <taxon>Adineta</taxon>
    </lineage>
</organism>
<feature type="transmembrane region" description="Helical" evidence="1">
    <location>
        <begin position="88"/>
        <end position="110"/>
    </location>
</feature>
<dbReference type="AlphaFoldDB" id="A0A814WLJ7"/>
<dbReference type="EMBL" id="CAJNOG010000369">
    <property type="protein sequence ID" value="CAF1202846.1"/>
    <property type="molecule type" value="Genomic_DNA"/>
</dbReference>
<feature type="transmembrane region" description="Helical" evidence="1">
    <location>
        <begin position="169"/>
        <end position="191"/>
    </location>
</feature>
<dbReference type="Proteomes" id="UP000663845">
    <property type="component" value="Unassembled WGS sequence"/>
</dbReference>
<evidence type="ECO:0000313" key="3">
    <source>
        <dbReference type="Proteomes" id="UP000663845"/>
    </source>
</evidence>
<sequence length="323" mass="38135">MKMSFKIDTCNETTILNKYGWHLRWPRRWIITLGIILLSLSIYIAAMEIGHTVFDLYRSTAFGGFIIFIPLLSCSILVLITAYIPRLIFIRIAIILCCVMIILCLVLIAYDILVLIDPTRCFILNCMNADVTYEIDSNYSTTITGWPLTIIWPDYFQTDMTAKRFFQGLQLFFACLFIFTCALYISTYYIYRYLNLHRPTVYKVPELITSTGYIVNPYSQRNYEYIVPMHNMEDNPSRLVEYTYPPISQSIDTRIFIEPQTISVNYNQMCRRCMEFPRMISTRTYQQQNPFSYVCFRCNNELLNSYEKTSNVYPIHDDSIWTF</sequence>
<keyword evidence="1" id="KW-0472">Membrane</keyword>
<protein>
    <submittedName>
        <fullName evidence="2">Uncharacterized protein</fullName>
    </submittedName>
</protein>
<evidence type="ECO:0000256" key="1">
    <source>
        <dbReference type="SAM" id="Phobius"/>
    </source>
</evidence>
<feature type="transmembrane region" description="Helical" evidence="1">
    <location>
        <begin position="61"/>
        <end position="81"/>
    </location>
</feature>
<name>A0A814WLJ7_9BILA</name>
<comment type="caution">
    <text evidence="2">The sequence shown here is derived from an EMBL/GenBank/DDBJ whole genome shotgun (WGS) entry which is preliminary data.</text>
</comment>
<reference evidence="2" key="1">
    <citation type="submission" date="2021-02" db="EMBL/GenBank/DDBJ databases">
        <authorList>
            <person name="Nowell W R."/>
        </authorList>
    </citation>
    <scope>NUCLEOTIDE SEQUENCE</scope>
</reference>
<feature type="transmembrane region" description="Helical" evidence="1">
    <location>
        <begin position="29"/>
        <end position="49"/>
    </location>
</feature>
<evidence type="ECO:0000313" key="2">
    <source>
        <dbReference type="EMBL" id="CAF1202846.1"/>
    </source>
</evidence>